<keyword evidence="7" id="KW-1185">Reference proteome</keyword>
<reference evidence="7" key="1">
    <citation type="journal article" date="2021" name="Nat. Commun.">
        <title>Genomic analyses provide insights into spinach domestication and the genetic basis of agronomic traits.</title>
        <authorList>
            <person name="Cai X."/>
            <person name="Sun X."/>
            <person name="Xu C."/>
            <person name="Sun H."/>
            <person name="Wang X."/>
            <person name="Ge C."/>
            <person name="Zhang Z."/>
            <person name="Wang Q."/>
            <person name="Fei Z."/>
            <person name="Jiao C."/>
            <person name="Wang Q."/>
        </authorList>
    </citation>
    <scope>NUCLEOTIDE SEQUENCE [LARGE SCALE GENOMIC DNA]</scope>
    <source>
        <strain evidence="7">cv. Varoflay</strain>
    </source>
</reference>
<dbReference type="PROSITE" id="PS50097">
    <property type="entry name" value="BTB"/>
    <property type="match status" value="1"/>
</dbReference>
<dbReference type="FunFam" id="1.20.1020.10:FF:000004">
    <property type="entry name" value="BTB/POZ and TAZ domain-containing protein 2"/>
    <property type="match status" value="1"/>
</dbReference>
<keyword evidence="3" id="KW-0863">Zinc-finger</keyword>
<dbReference type="GO" id="GO:0042542">
    <property type="term" value="P:response to hydrogen peroxide"/>
    <property type="evidence" value="ECO:0007669"/>
    <property type="project" value="UniProtKB-ARBA"/>
</dbReference>
<dbReference type="Gene3D" id="1.25.40.420">
    <property type="match status" value="1"/>
</dbReference>
<sequence>MCRMENVVNNFVNEKVPPPAPPLPCFLSAAYPKKVMVKSKSKAKMMSSYKEQCNVSTATTDLYDRLFDEAYRADVVVHTDNGGQIYAHASILGMISPVIRHDLKQTKGKNRRRTITIRGVPHDAVRVFIRYLYSSCYNSGEMEEYILHLLVLSHVYVVPHLKRECEAKLENGLLNIDNIIDVFQLALLCDAPRLSLICHRMILDNFKAVSATEGWYAMKEAHPFLEIEILATVKEADRRQKELLRKKNERKIYVQLYEAMEAIVHICRDGCKTIGPHDKALKKDEHPCGYTACKGLELLVRHFAACKLRVPGGCVHCKRMWKLFELHSRLCIDSDACRVPLCRNFKDRSKRQNKKEEMRWKILARKIVRSKSICGAPFFSLASST</sequence>
<dbReference type="GeneID" id="110777985"/>
<dbReference type="InterPro" id="IPR000197">
    <property type="entry name" value="Znf_TAZ"/>
</dbReference>
<evidence type="ECO:0000313" key="8">
    <source>
        <dbReference type="RefSeq" id="XP_021838246.1"/>
    </source>
</evidence>
<dbReference type="InterPro" id="IPR011333">
    <property type="entry name" value="SKP1/BTB/POZ_sf"/>
</dbReference>
<evidence type="ECO:0000256" key="2">
    <source>
        <dbReference type="ARBA" id="ARBA00022723"/>
    </source>
</evidence>
<keyword evidence="2" id="KW-0479">Metal-binding</keyword>
<evidence type="ECO:0000256" key="1">
    <source>
        <dbReference type="ARBA" id="ARBA00004906"/>
    </source>
</evidence>
<dbReference type="GO" id="GO:0006355">
    <property type="term" value="P:regulation of DNA-templated transcription"/>
    <property type="evidence" value="ECO:0007669"/>
    <property type="project" value="UniProtKB-ARBA"/>
</dbReference>
<dbReference type="Proteomes" id="UP000813463">
    <property type="component" value="Chromosome 3"/>
</dbReference>
<gene>
    <name evidence="8" type="primary">LOC110777985</name>
</gene>
<dbReference type="Gene3D" id="3.30.710.10">
    <property type="entry name" value="Potassium Channel Kv1.1, Chain A"/>
    <property type="match status" value="1"/>
</dbReference>
<reference evidence="8" key="2">
    <citation type="submission" date="2025-08" db="UniProtKB">
        <authorList>
            <consortium name="RefSeq"/>
        </authorList>
    </citation>
    <scope>IDENTIFICATION</scope>
    <source>
        <tissue evidence="8">Leaf</tissue>
    </source>
</reference>
<protein>
    <submittedName>
        <fullName evidence="8">BTB/POZ and TAZ domain-containing protein 4</fullName>
    </submittedName>
</protein>
<dbReference type="Gene3D" id="1.20.1020.10">
    <property type="entry name" value="TAZ domain"/>
    <property type="match status" value="1"/>
</dbReference>
<dbReference type="GO" id="GO:0008270">
    <property type="term" value="F:zinc ion binding"/>
    <property type="evidence" value="ECO:0007669"/>
    <property type="project" value="UniProtKB-KW"/>
</dbReference>
<dbReference type="InterPro" id="IPR044513">
    <property type="entry name" value="BT1/2/3/4/5"/>
</dbReference>
<evidence type="ECO:0000313" key="7">
    <source>
        <dbReference type="Proteomes" id="UP000813463"/>
    </source>
</evidence>
<dbReference type="PANTHER" id="PTHR46287:SF11">
    <property type="entry name" value="BTB_POZ AND TAZ DOMAIN-CONTAINING PROTEIN 4"/>
    <property type="match status" value="1"/>
</dbReference>
<dbReference type="AlphaFoldDB" id="A0A9R0HWC2"/>
<evidence type="ECO:0000259" key="6">
    <source>
        <dbReference type="PROSITE" id="PS50097"/>
    </source>
</evidence>
<dbReference type="SMART" id="SM00551">
    <property type="entry name" value="ZnF_TAZ"/>
    <property type="match status" value="1"/>
</dbReference>
<dbReference type="PANTHER" id="PTHR46287">
    <property type="entry name" value="BTB/POZ AND TAZ DOMAIN-CONTAINING PROTEIN 3-RELATED"/>
    <property type="match status" value="1"/>
</dbReference>
<keyword evidence="5" id="KW-0862">Zinc</keyword>
<dbReference type="SUPFAM" id="SSF54695">
    <property type="entry name" value="POZ domain"/>
    <property type="match status" value="1"/>
</dbReference>
<organism evidence="7 8">
    <name type="scientific">Spinacia oleracea</name>
    <name type="common">Spinach</name>
    <dbReference type="NCBI Taxonomy" id="3562"/>
    <lineage>
        <taxon>Eukaryota</taxon>
        <taxon>Viridiplantae</taxon>
        <taxon>Streptophyta</taxon>
        <taxon>Embryophyta</taxon>
        <taxon>Tracheophyta</taxon>
        <taxon>Spermatophyta</taxon>
        <taxon>Magnoliopsida</taxon>
        <taxon>eudicotyledons</taxon>
        <taxon>Gunneridae</taxon>
        <taxon>Pentapetalae</taxon>
        <taxon>Caryophyllales</taxon>
        <taxon>Chenopodiaceae</taxon>
        <taxon>Chenopodioideae</taxon>
        <taxon>Anserineae</taxon>
        <taxon>Spinacia</taxon>
    </lineage>
</organism>
<dbReference type="GO" id="GO:0005516">
    <property type="term" value="F:calmodulin binding"/>
    <property type="evidence" value="ECO:0007669"/>
    <property type="project" value="UniProtKB-ARBA"/>
</dbReference>
<dbReference type="SUPFAM" id="SSF57933">
    <property type="entry name" value="TAZ domain"/>
    <property type="match status" value="1"/>
</dbReference>
<dbReference type="RefSeq" id="XP_021838246.1">
    <property type="nucleotide sequence ID" value="XM_021982554.2"/>
</dbReference>
<dbReference type="OrthoDB" id="6359816at2759"/>
<accession>A0A9R0HWC2</accession>
<dbReference type="SMART" id="SM00225">
    <property type="entry name" value="BTB"/>
    <property type="match status" value="1"/>
</dbReference>
<evidence type="ECO:0000256" key="3">
    <source>
        <dbReference type="ARBA" id="ARBA00022771"/>
    </source>
</evidence>
<dbReference type="FunFam" id="1.25.40.420:FF:000012">
    <property type="entry name" value="BTB/POZ and TAZ domain-containing protein 2"/>
    <property type="match status" value="1"/>
</dbReference>
<comment type="pathway">
    <text evidence="1">Protein modification; protein ubiquitination.</text>
</comment>
<proteinExistence type="predicted"/>
<keyword evidence="4" id="KW-0833">Ubl conjugation pathway</keyword>
<dbReference type="Pfam" id="PF02135">
    <property type="entry name" value="zf-TAZ"/>
    <property type="match status" value="1"/>
</dbReference>
<dbReference type="CDD" id="cd14733">
    <property type="entry name" value="BACK"/>
    <property type="match status" value="1"/>
</dbReference>
<dbReference type="InterPro" id="IPR035898">
    <property type="entry name" value="TAZ_dom_sf"/>
</dbReference>
<evidence type="ECO:0000256" key="5">
    <source>
        <dbReference type="ARBA" id="ARBA00022833"/>
    </source>
</evidence>
<dbReference type="Pfam" id="PF00651">
    <property type="entry name" value="BTB"/>
    <property type="match status" value="1"/>
</dbReference>
<name>A0A9R0HWC2_SPIOL</name>
<evidence type="ECO:0000256" key="4">
    <source>
        <dbReference type="ARBA" id="ARBA00022786"/>
    </source>
</evidence>
<dbReference type="GO" id="GO:0009751">
    <property type="term" value="P:response to salicylic acid"/>
    <property type="evidence" value="ECO:0007669"/>
    <property type="project" value="UniProtKB-ARBA"/>
</dbReference>
<dbReference type="KEGG" id="soe:110777985"/>
<feature type="domain" description="BTB" evidence="6">
    <location>
        <begin position="73"/>
        <end position="141"/>
    </location>
</feature>
<dbReference type="InterPro" id="IPR000210">
    <property type="entry name" value="BTB/POZ_dom"/>
</dbReference>
<dbReference type="GO" id="GO:0009725">
    <property type="term" value="P:response to hormone"/>
    <property type="evidence" value="ECO:0007669"/>
    <property type="project" value="UniProtKB-ARBA"/>
</dbReference>